<dbReference type="InterPro" id="IPR015068">
    <property type="entry name" value="DUF1877"/>
</dbReference>
<evidence type="ECO:0000313" key="1">
    <source>
        <dbReference type="EMBL" id="RUT00980.1"/>
    </source>
</evidence>
<dbReference type="EMBL" id="RSCL01000021">
    <property type="protein sequence ID" value="RUT00980.1"/>
    <property type="molecule type" value="Genomic_DNA"/>
</dbReference>
<organism evidence="1 2">
    <name type="scientific">Dulcicalothrix desertica PCC 7102</name>
    <dbReference type="NCBI Taxonomy" id="232991"/>
    <lineage>
        <taxon>Bacteria</taxon>
        <taxon>Bacillati</taxon>
        <taxon>Cyanobacteriota</taxon>
        <taxon>Cyanophyceae</taxon>
        <taxon>Nostocales</taxon>
        <taxon>Calotrichaceae</taxon>
        <taxon>Dulcicalothrix</taxon>
    </lineage>
</organism>
<name>A0A433V4G2_9CYAN</name>
<dbReference type="AlphaFoldDB" id="A0A433V4G2"/>
<dbReference type="Gene3D" id="3.40.1760.10">
    <property type="entry name" value="YfbM-like super family"/>
    <property type="match status" value="1"/>
</dbReference>
<dbReference type="RefSeq" id="WP_145837725.1">
    <property type="nucleotide sequence ID" value="NZ_RSCL01000021.1"/>
</dbReference>
<dbReference type="InterPro" id="IPR035944">
    <property type="entry name" value="YfbM-like_sf"/>
</dbReference>
<proteinExistence type="predicted"/>
<evidence type="ECO:0008006" key="3">
    <source>
        <dbReference type="Google" id="ProtNLM"/>
    </source>
</evidence>
<accession>A0A433V4G2</accession>
<dbReference type="SUPFAM" id="SSF111069">
    <property type="entry name" value="Hypothetical protein yfbM"/>
    <property type="match status" value="1"/>
</dbReference>
<gene>
    <name evidence="1" type="ORF">DSM106972_069860</name>
</gene>
<keyword evidence="2" id="KW-1185">Reference proteome</keyword>
<protein>
    <recommendedName>
        <fullName evidence="3">DUF1877 domain-containing protein</fullName>
    </recommendedName>
</protein>
<reference evidence="1" key="2">
    <citation type="journal article" date="2019" name="Genome Biol. Evol.">
        <title>Day and night: Metabolic profiles and evolutionary relationships of six axenic non-marine cyanobacteria.</title>
        <authorList>
            <person name="Will S.E."/>
            <person name="Henke P."/>
            <person name="Boedeker C."/>
            <person name="Huang S."/>
            <person name="Brinkmann H."/>
            <person name="Rohde M."/>
            <person name="Jarek M."/>
            <person name="Friedl T."/>
            <person name="Seufert S."/>
            <person name="Schumacher M."/>
            <person name="Overmann J."/>
            <person name="Neumann-Schaal M."/>
            <person name="Petersen J."/>
        </authorList>
    </citation>
    <scope>NUCLEOTIDE SEQUENCE [LARGE SCALE GENOMIC DNA]</scope>
    <source>
        <strain evidence="1">PCC 7102</strain>
    </source>
</reference>
<sequence>MTTVGNYTRLSLSELEPLIANPYKLDDFLCENANSERSLYINIFWHLIHLLLTGDAWNGDEVLRNLVLGGEELSENEVGFGESVRYLLPNQVKATYEAVKNVTSNQLWSRFDRKVVTDAYIYPIGYWSESSEESVKECVLDYFEKLKEFFKITVEHEQAMLIWFS</sequence>
<reference evidence="1" key="1">
    <citation type="submission" date="2018-12" db="EMBL/GenBank/DDBJ databases">
        <authorList>
            <person name="Will S."/>
            <person name="Neumann-Schaal M."/>
            <person name="Henke P."/>
        </authorList>
    </citation>
    <scope>NUCLEOTIDE SEQUENCE</scope>
    <source>
        <strain evidence="1">PCC 7102</strain>
    </source>
</reference>
<dbReference type="Proteomes" id="UP000271624">
    <property type="component" value="Unassembled WGS sequence"/>
</dbReference>
<comment type="caution">
    <text evidence="1">The sequence shown here is derived from an EMBL/GenBank/DDBJ whole genome shotgun (WGS) entry which is preliminary data.</text>
</comment>
<dbReference type="Pfam" id="PF08974">
    <property type="entry name" value="DUF1877"/>
    <property type="match status" value="1"/>
</dbReference>
<evidence type="ECO:0000313" key="2">
    <source>
        <dbReference type="Proteomes" id="UP000271624"/>
    </source>
</evidence>